<evidence type="ECO:0000259" key="1">
    <source>
        <dbReference type="SMART" id="SM00635"/>
    </source>
</evidence>
<dbReference type="SUPFAM" id="SSF49373">
    <property type="entry name" value="Invasin/intimin cell-adhesion fragments"/>
    <property type="match status" value="1"/>
</dbReference>
<gene>
    <name evidence="2" type="ORF">G1C97_2257</name>
</gene>
<dbReference type="Pfam" id="PF17236">
    <property type="entry name" value="SU10_MCP"/>
    <property type="match status" value="1"/>
</dbReference>
<dbReference type="InterPro" id="IPR003343">
    <property type="entry name" value="Big_2"/>
</dbReference>
<dbReference type="EMBL" id="JAAIIG010000018">
    <property type="protein sequence ID" value="NMM99299.1"/>
    <property type="molecule type" value="Genomic_DNA"/>
</dbReference>
<dbReference type="InterPro" id="IPR035198">
    <property type="entry name" value="SU10_MCP"/>
</dbReference>
<dbReference type="RefSeq" id="WP_205832635.1">
    <property type="nucleotide sequence ID" value="NZ_JAAIIG010000018.1"/>
</dbReference>
<evidence type="ECO:0000313" key="2">
    <source>
        <dbReference type="EMBL" id="NMM99299.1"/>
    </source>
</evidence>
<dbReference type="SMART" id="SM00635">
    <property type="entry name" value="BID_2"/>
    <property type="match status" value="1"/>
</dbReference>
<keyword evidence="3" id="KW-1185">Reference proteome</keyword>
<dbReference type="InterPro" id="IPR008964">
    <property type="entry name" value="Invasin/intimin_cell_adhesion"/>
</dbReference>
<sequence>MPGITGQGTTYNLPNYVGELFAVSREDTPLLSAIGGLTGGRSTTATLFEWQGYDLRDPDANRQRLEGAAAPDGEARVRFHANNVVEIHQESVEISYTKQGATGNRSTDGMPTVSVGGTVIPADELGWQITQQLKQISRDVEASFISGTYQNPTDNTKPRKTRGLIEAITTNARSTEHTAEQLTADDVLDLAQLAWDNGGIRETETRTIVVNSTLKRALTRAFVTDRNYREETRNVGGVDLQTIETDFGRFNIMLDPYVPKDKLLVLSLEELAPRFLEIPGKGHIFAEPLAKTGAADKVQLYGEIGLEYGNEKAHAILTVGANAPATKVTGITFDKKTMAVKVNATNTVKASISPLDATDKTVTWASSATATATVKPSADDPLTGVVTGVAAGSANVTATTKDGAKVATVAVTVSA</sequence>
<proteinExistence type="predicted"/>
<reference evidence="2 3" key="1">
    <citation type="submission" date="2020-02" db="EMBL/GenBank/DDBJ databases">
        <title>Characterization of phylogenetic diversity of novel bifidobacterial species isolated in Czech ZOOs.</title>
        <authorList>
            <person name="Lugli G.A."/>
            <person name="Vera N.B."/>
            <person name="Ventura M."/>
        </authorList>
    </citation>
    <scope>NUCLEOTIDE SEQUENCE [LARGE SCALE GENOMIC DNA]</scope>
    <source>
        <strain evidence="2 3">DSM 109959</strain>
    </source>
</reference>
<name>A0A7Y0EZL6_9BIFI</name>
<protein>
    <submittedName>
        <fullName evidence="2">Bacterial Ig-like domain (Group 2)</fullName>
    </submittedName>
</protein>
<comment type="caution">
    <text evidence="2">The sequence shown here is derived from an EMBL/GenBank/DDBJ whole genome shotgun (WGS) entry which is preliminary data.</text>
</comment>
<dbReference type="Pfam" id="PF02368">
    <property type="entry name" value="Big_2"/>
    <property type="match status" value="1"/>
</dbReference>
<feature type="domain" description="BIG2" evidence="1">
    <location>
        <begin position="327"/>
        <end position="410"/>
    </location>
</feature>
<dbReference type="Proteomes" id="UP000543419">
    <property type="component" value="Unassembled WGS sequence"/>
</dbReference>
<dbReference type="AlphaFoldDB" id="A0A7Y0EZL6"/>
<accession>A0A7Y0EZL6</accession>
<evidence type="ECO:0000313" key="3">
    <source>
        <dbReference type="Proteomes" id="UP000543419"/>
    </source>
</evidence>
<dbReference type="Gene3D" id="2.60.40.1080">
    <property type="match status" value="1"/>
</dbReference>
<organism evidence="2 3">
    <name type="scientific">Bifidobacterium olomucense</name>
    <dbReference type="NCBI Taxonomy" id="2675324"/>
    <lineage>
        <taxon>Bacteria</taxon>
        <taxon>Bacillati</taxon>
        <taxon>Actinomycetota</taxon>
        <taxon>Actinomycetes</taxon>
        <taxon>Bifidobacteriales</taxon>
        <taxon>Bifidobacteriaceae</taxon>
        <taxon>Bifidobacterium</taxon>
    </lineage>
</organism>